<gene>
    <name evidence="2" type="ORF">GCM10023183_05850</name>
</gene>
<reference evidence="3" key="1">
    <citation type="journal article" date="2019" name="Int. J. Syst. Evol. Microbiol.">
        <title>The Global Catalogue of Microorganisms (GCM) 10K type strain sequencing project: providing services to taxonomists for standard genome sequencing and annotation.</title>
        <authorList>
            <consortium name="The Broad Institute Genomics Platform"/>
            <consortium name="The Broad Institute Genome Sequencing Center for Infectious Disease"/>
            <person name="Wu L."/>
            <person name="Ma J."/>
        </authorList>
    </citation>
    <scope>NUCLEOTIDE SEQUENCE [LARGE SCALE GENOMIC DNA]</scope>
    <source>
        <strain evidence="3">JCM 17917</strain>
    </source>
</reference>
<keyword evidence="3" id="KW-1185">Reference proteome</keyword>
<feature type="domain" description="DUF4136" evidence="1">
    <location>
        <begin position="33"/>
        <end position="178"/>
    </location>
</feature>
<dbReference type="EMBL" id="BAABGX010000001">
    <property type="protein sequence ID" value="GAA4297840.1"/>
    <property type="molecule type" value="Genomic_DNA"/>
</dbReference>
<accession>A0ABP8F9E5</accession>
<organism evidence="2 3">
    <name type="scientific">Nibribacter koreensis</name>
    <dbReference type="NCBI Taxonomy" id="1084519"/>
    <lineage>
        <taxon>Bacteria</taxon>
        <taxon>Pseudomonadati</taxon>
        <taxon>Bacteroidota</taxon>
        <taxon>Cytophagia</taxon>
        <taxon>Cytophagales</taxon>
        <taxon>Hymenobacteraceae</taxon>
        <taxon>Nibribacter</taxon>
    </lineage>
</organism>
<evidence type="ECO:0000313" key="2">
    <source>
        <dbReference type="EMBL" id="GAA4297840.1"/>
    </source>
</evidence>
<evidence type="ECO:0000313" key="3">
    <source>
        <dbReference type="Proteomes" id="UP001501844"/>
    </source>
</evidence>
<comment type="caution">
    <text evidence="2">The sequence shown here is derived from an EMBL/GenBank/DDBJ whole genome shotgun (WGS) entry which is preliminary data.</text>
</comment>
<protein>
    <recommendedName>
        <fullName evidence="1">DUF4136 domain-containing protein</fullName>
    </recommendedName>
</protein>
<name>A0ABP8F9E5_9BACT</name>
<dbReference type="Pfam" id="PF13590">
    <property type="entry name" value="DUF4136"/>
    <property type="match status" value="1"/>
</dbReference>
<dbReference type="InterPro" id="IPR025411">
    <property type="entry name" value="DUF4136"/>
</dbReference>
<sequence length="180" mass="20422">MKSIYVILLAVLLVAGEACSPVKVLNAEAEAGFSLARYKTFDFSIEDSILQNAPPEYNRQIELAQAEVLRQMMAVGLRQDKTNPDLLVNFGMVVEDKTQTRQTNFITDPPRYTGQRRYQWKSKEVPVGKYKAGTLSMHIIDPAQNKLLWKAEAETVIPKKSEDIQRGILQSIQALFRKLH</sequence>
<dbReference type="Gene3D" id="3.30.160.670">
    <property type="match status" value="1"/>
</dbReference>
<dbReference type="Proteomes" id="UP001501844">
    <property type="component" value="Unassembled WGS sequence"/>
</dbReference>
<dbReference type="RefSeq" id="WP_345162177.1">
    <property type="nucleotide sequence ID" value="NZ_BAABGX010000001.1"/>
</dbReference>
<evidence type="ECO:0000259" key="1">
    <source>
        <dbReference type="Pfam" id="PF13590"/>
    </source>
</evidence>
<proteinExistence type="predicted"/>